<feature type="transmembrane region" description="Helical" evidence="1">
    <location>
        <begin position="100"/>
        <end position="121"/>
    </location>
</feature>
<feature type="transmembrane region" description="Helical" evidence="1">
    <location>
        <begin position="158"/>
        <end position="175"/>
    </location>
</feature>
<dbReference type="STRING" id="759620.WS105_0235"/>
<feature type="transmembrane region" description="Helical" evidence="1">
    <location>
        <begin position="225"/>
        <end position="247"/>
    </location>
</feature>
<evidence type="ECO:0000256" key="1">
    <source>
        <dbReference type="SAM" id="Phobius"/>
    </source>
</evidence>
<feature type="transmembrane region" description="Helical" evidence="1">
    <location>
        <begin position="12"/>
        <end position="32"/>
    </location>
</feature>
<dbReference type="OrthoDB" id="2257846at2"/>
<feature type="transmembrane region" description="Helical" evidence="1">
    <location>
        <begin position="374"/>
        <end position="391"/>
    </location>
</feature>
<feature type="transmembrane region" description="Helical" evidence="1">
    <location>
        <begin position="286"/>
        <end position="304"/>
    </location>
</feature>
<evidence type="ECO:0000313" key="3">
    <source>
        <dbReference type="Proteomes" id="UP000029079"/>
    </source>
</evidence>
<keyword evidence="3" id="KW-1185">Reference proteome</keyword>
<keyword evidence="1" id="KW-1133">Transmembrane helix</keyword>
<protein>
    <submittedName>
        <fullName evidence="2">Putative ATP synthase F0, A subunit</fullName>
    </submittedName>
</protein>
<dbReference type="EMBL" id="CP009223">
    <property type="protein sequence ID" value="AIM62489.1"/>
    <property type="molecule type" value="Genomic_DNA"/>
</dbReference>
<keyword evidence="1" id="KW-0812">Transmembrane</keyword>
<keyword evidence="1" id="KW-0472">Membrane</keyword>
<reference evidence="2 3" key="1">
    <citation type="journal article" date="2014" name="Genome Announc.">
        <title>Complete Genome Sequences of Fish Pathogenic Weissella ceti Strains WS74 and WS105.</title>
        <authorList>
            <person name="Figueiredo H.C."/>
            <person name="Leal C.A."/>
            <person name="Dorella F.A."/>
            <person name="Carvalho A.F."/>
            <person name="Soares S.C."/>
            <person name="Pereira F.L."/>
            <person name="Azevedo V.A."/>
        </authorList>
    </citation>
    <scope>NUCLEOTIDE SEQUENCE [LARGE SCALE GENOMIC DNA]</scope>
    <source>
        <strain evidence="2 3">WS74</strain>
    </source>
</reference>
<dbReference type="AlphaFoldDB" id="A0A075TXW1"/>
<reference evidence="3" key="2">
    <citation type="submission" date="2014-08" db="EMBL/GenBank/DDBJ databases">
        <title>Complete genome of Weissella ceti strain WS74 isolated from diseased rainbow trout in Brazil.</title>
        <authorList>
            <person name="Figueiredo H.C.P."/>
            <person name="Leal C.A.G."/>
            <person name="Pereira F.L."/>
            <person name="Soares S.C."/>
            <person name="Dorella F.A."/>
            <person name="Carvalho A.F."/>
            <person name="Azevedo V.A.C."/>
        </authorList>
    </citation>
    <scope>NUCLEOTIDE SEQUENCE [LARGE SCALE GENOMIC DNA]</scope>
    <source>
        <strain evidence="3">WS74</strain>
    </source>
</reference>
<dbReference type="RefSeq" id="WP_038528071.1">
    <property type="nucleotide sequence ID" value="NZ_CP009223.1"/>
</dbReference>
<feature type="transmembrane region" description="Helical" evidence="1">
    <location>
        <begin position="310"/>
        <end position="331"/>
    </location>
</feature>
<name>A0A075TXW1_9LACO</name>
<dbReference type="Proteomes" id="UP000029079">
    <property type="component" value="Chromosome"/>
</dbReference>
<sequence>MMNKITSKQGKTMIGTLLVMGILAFISTYVVFVGKQFQINPDGIFHLMRFESIYQALAAGQWPSRINFIGYEHQGAAVTGMYPWLSAWMFILPRFFASPMWSFTIGFLILNFMTIGFTWLLMGRFTDKTLIKWLGVILYQFNGYHFILMYSRVALGEAIGYMALPLVILGLIDIWQNRKYGWAVLGFGMAIIANGHMLSLLMCTVMVVVFEAGRLIMKKMSVAEFWAIIKAALLAGVLSAYTLFTMLQIMMQNTLMPPNIRWDALTGHHYILATLTNDFKEYRDTTMGLVIGIVILVFLIIAIKNFKKSWARWIFAANIVFLCTFDFILGPELVNTPFANIQFSMRFLMFVAMFLAIGIVMYFDERPLNVPTKVWAWIIIVTVMIGSLAGMREYFIKADQGDYTHPLTAKTYNKRISKHGVKDYVLRDPSVDFKDIDFTKPDAKEKFFAAMLYDPDVKKNFKHKKSTFDSVTWTQDTKTAGDTKLPVVGYNGIDYTVRVNGATVPYERKEGHLFVTLPAGHNEITISGR</sequence>
<dbReference type="KEGG" id="wct:WS74_0237"/>
<accession>A0A075TXW1</accession>
<dbReference type="PATRIC" id="fig|759620.7.peg.223"/>
<dbReference type="KEGG" id="wci:WS105_0235"/>
<dbReference type="KEGG" id="wce:WS08_0237"/>
<organism evidence="2 3">
    <name type="scientific">Weissella ceti</name>
    <dbReference type="NCBI Taxonomy" id="759620"/>
    <lineage>
        <taxon>Bacteria</taxon>
        <taxon>Bacillati</taxon>
        <taxon>Bacillota</taxon>
        <taxon>Bacilli</taxon>
        <taxon>Lactobacillales</taxon>
        <taxon>Lactobacillaceae</taxon>
        <taxon>Weissella</taxon>
    </lineage>
</organism>
<proteinExistence type="predicted"/>
<feature type="transmembrane region" description="Helical" evidence="1">
    <location>
        <begin position="343"/>
        <end position="362"/>
    </location>
</feature>
<gene>
    <name evidence="2" type="ORF">WS74_0237</name>
</gene>
<feature type="transmembrane region" description="Helical" evidence="1">
    <location>
        <begin position="182"/>
        <end position="210"/>
    </location>
</feature>
<feature type="transmembrane region" description="Helical" evidence="1">
    <location>
        <begin position="133"/>
        <end position="152"/>
    </location>
</feature>
<evidence type="ECO:0000313" key="2">
    <source>
        <dbReference type="EMBL" id="AIM62489.1"/>
    </source>
</evidence>